<proteinExistence type="inferred from homology"/>
<dbReference type="InterPro" id="IPR023302">
    <property type="entry name" value="Pept_S9A_N"/>
</dbReference>
<dbReference type="GO" id="GO:0006508">
    <property type="term" value="P:proteolysis"/>
    <property type="evidence" value="ECO:0007669"/>
    <property type="project" value="UniProtKB-KW"/>
</dbReference>
<evidence type="ECO:0000313" key="9">
    <source>
        <dbReference type="Proteomes" id="UP000462066"/>
    </source>
</evidence>
<feature type="compositionally biased region" description="Low complexity" evidence="5">
    <location>
        <begin position="19"/>
        <end position="43"/>
    </location>
</feature>
<sequence length="778" mass="82951">MHRATWTGKTMDEGRKANARAPARRPAAPSACARAAAPGPSADPPMAGRRTFLAACAGLLAGAVSPRIAAAAASISAPSPWPLPPAARRIAATIGRFGHARIDPYAWLRPKDWFAVLRDPSTLEAPIRAQIDAENAYAQAMLAPTRPLQRQLRERIERLAALPRPLAGLRSGGFLYATRTAGGNTVHVRTPSAGGPEQVLLDEAADTGGKAPAATRHSADGRLFGWAVETGEGRHRLRVRTVADGRLRVDDIDDGTGAFAFSPDGRWLFWAAHGADGQGASVLRRDLASGAQDVLYAEADAAFALTLRTTAAGGYLVVRADDGQASEVRLLALRAPGAALRRVEPRTPGLRYDVDEWNGGLLVLTNADGAHDFKLMAAPLERPGRAAWTPLVAHVPGRPIHAVHPFAAALVREEWRDALPRLVLMHADGREREVAFDAPAWALQVAPGQDWDVDALAFALQSPRMPPQSRLLDLVSGRHAADAAQPAAASSPAFDPERYEVRRFDVRADDGAQVPVTVVMRAGQALDGNAPLLLRGYGAYGHSAEAAFEPPVLALVDQGWVHAVAHVRGGAERGSRWWDAVRRTGKKKTFTDFIACAEHLADAGYTARGRIVGFGLSAGGTLVGAAYTMRPELWAGMIAPVAFVDVLTSLEYYEDHPIGARGIPVWGDPADPAEHAYVASYSPYDNLRAAAYPALLATGVVDDDAVSFWEPLKFAIKARVLTTAGQPILSLTAAEGGHLGPLGAYPGVEQQAMYLAFAIWAAERRWGEVPQRAHGTAR</sequence>
<keyword evidence="2" id="KW-0645">Protease</keyword>
<dbReference type="Proteomes" id="UP000462066">
    <property type="component" value="Unassembled WGS sequence"/>
</dbReference>
<evidence type="ECO:0000256" key="4">
    <source>
        <dbReference type="ARBA" id="ARBA00022825"/>
    </source>
</evidence>
<keyword evidence="9" id="KW-1185">Reference proteome</keyword>
<dbReference type="Pfam" id="PF00326">
    <property type="entry name" value="Peptidase_S9"/>
    <property type="match status" value="1"/>
</dbReference>
<evidence type="ECO:0000313" key="8">
    <source>
        <dbReference type="EMBL" id="KAF1686721.1"/>
    </source>
</evidence>
<dbReference type="PANTHER" id="PTHR11757:SF19">
    <property type="entry name" value="PROLYL ENDOPEPTIDASE-LIKE"/>
    <property type="match status" value="1"/>
</dbReference>
<feature type="region of interest" description="Disordered" evidence="5">
    <location>
        <begin position="1"/>
        <end position="43"/>
    </location>
</feature>
<name>A0A7V8GMV5_9GAMM</name>
<dbReference type="GO" id="GO:0004252">
    <property type="term" value="F:serine-type endopeptidase activity"/>
    <property type="evidence" value="ECO:0007669"/>
    <property type="project" value="InterPro"/>
</dbReference>
<evidence type="ECO:0000256" key="2">
    <source>
        <dbReference type="ARBA" id="ARBA00022670"/>
    </source>
</evidence>
<accession>A0A7V8GMV5</accession>
<dbReference type="Gene3D" id="3.40.50.1820">
    <property type="entry name" value="alpha/beta hydrolase"/>
    <property type="match status" value="1"/>
</dbReference>
<evidence type="ECO:0000256" key="3">
    <source>
        <dbReference type="ARBA" id="ARBA00022801"/>
    </source>
</evidence>
<gene>
    <name evidence="8" type="ORF">B1992_07405</name>
</gene>
<evidence type="ECO:0000256" key="1">
    <source>
        <dbReference type="ARBA" id="ARBA00005228"/>
    </source>
</evidence>
<evidence type="ECO:0000259" key="7">
    <source>
        <dbReference type="Pfam" id="PF02897"/>
    </source>
</evidence>
<dbReference type="PANTHER" id="PTHR11757">
    <property type="entry name" value="PROTEASE FAMILY S9A OLIGOPEPTIDASE"/>
    <property type="match status" value="1"/>
</dbReference>
<evidence type="ECO:0000256" key="5">
    <source>
        <dbReference type="SAM" id="MobiDB-lite"/>
    </source>
</evidence>
<dbReference type="SUPFAM" id="SSF50993">
    <property type="entry name" value="Peptidase/esterase 'gauge' domain"/>
    <property type="match status" value="1"/>
</dbReference>
<comment type="caution">
    <text evidence="8">The sequence shown here is derived from an EMBL/GenBank/DDBJ whole genome shotgun (WGS) entry which is preliminary data.</text>
</comment>
<dbReference type="PRINTS" id="PR00862">
    <property type="entry name" value="PROLIGOPTASE"/>
</dbReference>
<dbReference type="AlphaFoldDB" id="A0A7V8GMV5"/>
<comment type="similarity">
    <text evidence="1">Belongs to the peptidase S9A family.</text>
</comment>
<evidence type="ECO:0000259" key="6">
    <source>
        <dbReference type="Pfam" id="PF00326"/>
    </source>
</evidence>
<dbReference type="InterPro" id="IPR001375">
    <property type="entry name" value="Peptidase_S9_cat"/>
</dbReference>
<dbReference type="Gene3D" id="2.130.10.120">
    <property type="entry name" value="Prolyl oligopeptidase, N-terminal domain"/>
    <property type="match status" value="1"/>
</dbReference>
<dbReference type="SUPFAM" id="SSF53474">
    <property type="entry name" value="alpha/beta-Hydrolases"/>
    <property type="match status" value="1"/>
</dbReference>
<dbReference type="Pfam" id="PF02897">
    <property type="entry name" value="Peptidase_S9_N"/>
    <property type="match status" value="1"/>
</dbReference>
<reference evidence="8 9" key="1">
    <citation type="submission" date="2017-10" db="EMBL/GenBank/DDBJ databases">
        <title>Whole genome sequencing of Pseudoxanthomonas broegbernensis DSM 12573(T).</title>
        <authorList>
            <person name="Kumar S."/>
            <person name="Bansal K."/>
            <person name="Kaur A."/>
            <person name="Patil P."/>
            <person name="Sharma S."/>
            <person name="Patil P.B."/>
        </authorList>
    </citation>
    <scope>NUCLEOTIDE SEQUENCE [LARGE SCALE GENOMIC DNA]</scope>
    <source>
        <strain evidence="8 9">DSM 12573</strain>
    </source>
</reference>
<feature type="domain" description="Peptidase S9 prolyl oligopeptidase catalytic" evidence="6">
    <location>
        <begin position="555"/>
        <end position="758"/>
    </location>
</feature>
<dbReference type="InterPro" id="IPR029058">
    <property type="entry name" value="AB_hydrolase_fold"/>
</dbReference>
<feature type="domain" description="Peptidase S9A N-terminal" evidence="7">
    <location>
        <begin position="85"/>
        <end position="469"/>
    </location>
</feature>
<organism evidence="8 9">
    <name type="scientific">Pseudoxanthomonas broegbernensis</name>
    <dbReference type="NCBI Taxonomy" id="83619"/>
    <lineage>
        <taxon>Bacteria</taxon>
        <taxon>Pseudomonadati</taxon>
        <taxon>Pseudomonadota</taxon>
        <taxon>Gammaproteobacteria</taxon>
        <taxon>Lysobacterales</taxon>
        <taxon>Lysobacteraceae</taxon>
        <taxon>Pseudoxanthomonas</taxon>
    </lineage>
</organism>
<keyword evidence="4" id="KW-0720">Serine protease</keyword>
<keyword evidence="3" id="KW-0378">Hydrolase</keyword>
<dbReference type="InterPro" id="IPR051543">
    <property type="entry name" value="Serine_Peptidase_S9A"/>
</dbReference>
<dbReference type="EMBL" id="MWIP01000005">
    <property type="protein sequence ID" value="KAF1686721.1"/>
    <property type="molecule type" value="Genomic_DNA"/>
</dbReference>
<protein>
    <submittedName>
        <fullName evidence="8">S9 family peptidase</fullName>
    </submittedName>
</protein>
<dbReference type="InterPro" id="IPR002470">
    <property type="entry name" value="Peptidase_S9A"/>
</dbReference>